<sequence length="117" mass="12826">MPFSLPLFAGLSSLGGCNWVLFNSKGSVGLQERDLIILCTGLMLIVVLPAIALTFVFAGQYRASNHKATYLLEWAHSEAVVWGIPLLNVVTLATIVWKSTHELDPYRPLDVCPDQNA</sequence>
<feature type="transmembrane region" description="Helical" evidence="4">
    <location>
        <begin position="6"/>
        <end position="23"/>
    </location>
</feature>
<evidence type="ECO:0000313" key="5">
    <source>
        <dbReference type="EMBL" id="MBB5402572.1"/>
    </source>
</evidence>
<name>A0A7W8P776_9BURK</name>
<gene>
    <name evidence="5" type="ORF">HDG41_004658</name>
</gene>
<protein>
    <submittedName>
        <fullName evidence="5">Cytochrome o ubiquinol oxidase subunit 2</fullName>
        <ecNumber evidence="5">1.10.3.-</ecNumber>
    </submittedName>
</protein>
<feature type="transmembrane region" description="Helical" evidence="4">
    <location>
        <begin position="79"/>
        <end position="97"/>
    </location>
</feature>
<keyword evidence="3 4" id="KW-0472">Membrane</keyword>
<accession>A0A7W8P776</accession>
<dbReference type="AlphaFoldDB" id="A0A7W8P776"/>
<keyword evidence="2 4" id="KW-0812">Transmembrane</keyword>
<feature type="transmembrane region" description="Helical" evidence="4">
    <location>
        <begin position="35"/>
        <end position="59"/>
    </location>
</feature>
<dbReference type="SUPFAM" id="SSF81464">
    <property type="entry name" value="Cytochrome c oxidase subunit II-like, transmembrane region"/>
    <property type="match status" value="1"/>
</dbReference>
<evidence type="ECO:0000256" key="1">
    <source>
        <dbReference type="ARBA" id="ARBA00004370"/>
    </source>
</evidence>
<keyword evidence="4" id="KW-1133">Transmembrane helix</keyword>
<proteinExistence type="predicted"/>
<reference evidence="5 6" key="1">
    <citation type="submission" date="2020-08" db="EMBL/GenBank/DDBJ databases">
        <title>Genomic Encyclopedia of Type Strains, Phase IV (KMG-V): Genome sequencing to study the core and pangenomes of soil and plant-associated prokaryotes.</title>
        <authorList>
            <person name="Whitman W."/>
        </authorList>
    </citation>
    <scope>NUCLEOTIDE SEQUENCE [LARGE SCALE GENOMIC DNA]</scope>
    <source>
        <strain evidence="5 6">JPY162</strain>
    </source>
</reference>
<dbReference type="EMBL" id="JACHDE010000009">
    <property type="protein sequence ID" value="MBB5402572.1"/>
    <property type="molecule type" value="Genomic_DNA"/>
</dbReference>
<organism evidence="5 6">
    <name type="scientific">Paraburkholderia youngii</name>
    <dbReference type="NCBI Taxonomy" id="2782701"/>
    <lineage>
        <taxon>Bacteria</taxon>
        <taxon>Pseudomonadati</taxon>
        <taxon>Pseudomonadota</taxon>
        <taxon>Betaproteobacteria</taxon>
        <taxon>Burkholderiales</taxon>
        <taxon>Burkholderiaceae</taxon>
        <taxon>Paraburkholderia</taxon>
    </lineage>
</organism>
<dbReference type="Gene3D" id="1.10.287.90">
    <property type="match status" value="1"/>
</dbReference>
<keyword evidence="5" id="KW-0560">Oxidoreductase</keyword>
<dbReference type="InterPro" id="IPR036257">
    <property type="entry name" value="Cyt_c_oxidase_su2_TM_sf"/>
</dbReference>
<dbReference type="RefSeq" id="WP_260332285.1">
    <property type="nucleotide sequence ID" value="NZ_JACHDE010000009.1"/>
</dbReference>
<evidence type="ECO:0000256" key="4">
    <source>
        <dbReference type="SAM" id="Phobius"/>
    </source>
</evidence>
<evidence type="ECO:0000256" key="3">
    <source>
        <dbReference type="ARBA" id="ARBA00023136"/>
    </source>
</evidence>
<evidence type="ECO:0000313" key="6">
    <source>
        <dbReference type="Proteomes" id="UP000592820"/>
    </source>
</evidence>
<dbReference type="Proteomes" id="UP000592820">
    <property type="component" value="Unassembled WGS sequence"/>
</dbReference>
<dbReference type="GO" id="GO:0016020">
    <property type="term" value="C:membrane"/>
    <property type="evidence" value="ECO:0007669"/>
    <property type="project" value="UniProtKB-SubCell"/>
</dbReference>
<comment type="subcellular location">
    <subcellularLocation>
        <location evidence="1">Membrane</location>
    </subcellularLocation>
</comment>
<dbReference type="EC" id="1.10.3.-" evidence="5"/>
<evidence type="ECO:0000256" key="2">
    <source>
        <dbReference type="ARBA" id="ARBA00022692"/>
    </source>
</evidence>
<dbReference type="GO" id="GO:0016491">
    <property type="term" value="F:oxidoreductase activity"/>
    <property type="evidence" value="ECO:0007669"/>
    <property type="project" value="UniProtKB-KW"/>
</dbReference>
<comment type="caution">
    <text evidence="5">The sequence shown here is derived from an EMBL/GenBank/DDBJ whole genome shotgun (WGS) entry which is preliminary data.</text>
</comment>